<keyword evidence="1" id="KW-0732">Signal</keyword>
<sequence>MKGNTKKWIKRLTAAAAAACMALTGVMMTVWGEESQVVEGTAMGRYVETKLALPEGLVASGMTLLENGGIRILGKIYGEENSSGIGIWDSSDGGATWQQTAELPQEEEYLVAAALAPDGSAAVVSFKMTEAGSDMGAMEYRFSAVDSQGNVQTTDLGNVEENGSQIPNQLSFTNDGNLAGICYGGGAVLLDPATGEVTAQLTENNGEIISGAGTEVVLLTVDSQLLRYDEKTGEPLARDEAWEEELFRNGASYHLLTSTGYPIVITADEEGRIYYCTEKGIFAHLADGAAVEQVVDGDLNTMSEPNRLFQNLAVADQTFYLLCLTGSGQTELLQYGFDPDVPSTPERELTVYSLEEDEGLRQVISQFQKEYPDTYVNYQIGMSGEEAVTVSDALRTLNTDILAGNGPDVLILDGISVETYEEQGILADLTEIVENAAKSQGLLENIALAYQREDGIYAVPTRFAIPVIVGDTELISSGGSLEDLAALARNQDSFIPWSALNLADTLYPVYAGGWEKEDGTIDQEKLARFVYGIKEIYDNYLSAASPEDQEALEVIWQLGAEATGIDDVEAASLSLVDGSCRVFTGALYNMSGYSSLTSINRVTGNTGLQALAGEETNVFEPLSVSGILNTARERERAEDFVAYLLSAEGNQTSWREGFSVNARVFGEELATPIYEDGSYSVFSSNNQTGETTELFYYWPSQEEQEALEELVKGLTVCGDTNRVMKDTVLDYTKRCLSGEMSPDEAVNAIMQALNLYLAE</sequence>
<dbReference type="Pfam" id="PF01547">
    <property type="entry name" value="SBP_bac_1"/>
    <property type="match status" value="1"/>
</dbReference>
<feature type="signal peptide" evidence="1">
    <location>
        <begin position="1"/>
        <end position="32"/>
    </location>
</feature>
<evidence type="ECO:0000313" key="2">
    <source>
        <dbReference type="EMBL" id="HIV22624.1"/>
    </source>
</evidence>
<dbReference type="AlphaFoldDB" id="A0A9D1NYS6"/>
<gene>
    <name evidence="2" type="ORF">IAC80_01660</name>
</gene>
<comment type="caution">
    <text evidence="2">The sequence shown here is derived from an EMBL/GenBank/DDBJ whole genome shotgun (WGS) entry which is preliminary data.</text>
</comment>
<evidence type="ECO:0000256" key="1">
    <source>
        <dbReference type="SAM" id="SignalP"/>
    </source>
</evidence>
<dbReference type="InterPro" id="IPR006059">
    <property type="entry name" value="SBP"/>
</dbReference>
<accession>A0A9D1NYS6</accession>
<name>A0A9D1NYS6_9FIRM</name>
<dbReference type="Gene3D" id="3.40.190.10">
    <property type="entry name" value="Periplasmic binding protein-like II"/>
    <property type="match status" value="1"/>
</dbReference>
<dbReference type="InterPro" id="IPR015943">
    <property type="entry name" value="WD40/YVTN_repeat-like_dom_sf"/>
</dbReference>
<dbReference type="Proteomes" id="UP000886889">
    <property type="component" value="Unassembled WGS sequence"/>
</dbReference>
<reference evidence="2" key="1">
    <citation type="submission" date="2020-10" db="EMBL/GenBank/DDBJ databases">
        <authorList>
            <person name="Gilroy R."/>
        </authorList>
    </citation>
    <scope>NUCLEOTIDE SEQUENCE</scope>
    <source>
        <strain evidence="2">ChiBcec6-7307</strain>
    </source>
</reference>
<dbReference type="InterPro" id="IPR011047">
    <property type="entry name" value="Quinoprotein_ADH-like_sf"/>
</dbReference>
<evidence type="ECO:0000313" key="3">
    <source>
        <dbReference type="Proteomes" id="UP000886889"/>
    </source>
</evidence>
<protein>
    <submittedName>
        <fullName evidence="2">Extracellular solute-binding protein</fullName>
    </submittedName>
</protein>
<dbReference type="SUPFAM" id="SSF53850">
    <property type="entry name" value="Periplasmic binding protein-like II"/>
    <property type="match status" value="1"/>
</dbReference>
<dbReference type="EMBL" id="DVOS01000022">
    <property type="protein sequence ID" value="HIV22624.1"/>
    <property type="molecule type" value="Genomic_DNA"/>
</dbReference>
<reference evidence="2" key="2">
    <citation type="journal article" date="2021" name="PeerJ">
        <title>Extensive microbial diversity within the chicken gut microbiome revealed by metagenomics and culture.</title>
        <authorList>
            <person name="Gilroy R."/>
            <person name="Ravi A."/>
            <person name="Getino M."/>
            <person name="Pursley I."/>
            <person name="Horton D.L."/>
            <person name="Alikhan N.F."/>
            <person name="Baker D."/>
            <person name="Gharbi K."/>
            <person name="Hall N."/>
            <person name="Watson M."/>
            <person name="Adriaenssens E.M."/>
            <person name="Foster-Nyarko E."/>
            <person name="Jarju S."/>
            <person name="Secka A."/>
            <person name="Antonio M."/>
            <person name="Oren A."/>
            <person name="Chaudhuri R.R."/>
            <person name="La Ragione R."/>
            <person name="Hildebrand F."/>
            <person name="Pallen M.J."/>
        </authorList>
    </citation>
    <scope>NUCLEOTIDE SEQUENCE</scope>
    <source>
        <strain evidence="2">ChiBcec6-7307</strain>
    </source>
</reference>
<proteinExistence type="predicted"/>
<feature type="chain" id="PRO_5038985631" evidence="1">
    <location>
        <begin position="33"/>
        <end position="759"/>
    </location>
</feature>
<dbReference type="Gene3D" id="2.130.10.10">
    <property type="entry name" value="YVTN repeat-like/Quinoprotein amine dehydrogenase"/>
    <property type="match status" value="1"/>
</dbReference>
<dbReference type="SUPFAM" id="SSF50998">
    <property type="entry name" value="Quinoprotein alcohol dehydrogenase-like"/>
    <property type="match status" value="1"/>
</dbReference>
<organism evidence="2 3">
    <name type="scientific">Candidatus Merdiplasma excrementigallinarum</name>
    <dbReference type="NCBI Taxonomy" id="2840864"/>
    <lineage>
        <taxon>Bacteria</taxon>
        <taxon>Bacillati</taxon>
        <taxon>Bacillota</taxon>
        <taxon>Clostridia</taxon>
        <taxon>Lachnospirales</taxon>
        <taxon>Lachnospiraceae</taxon>
        <taxon>Lachnospiraceae incertae sedis</taxon>
        <taxon>Candidatus Merdiplasma</taxon>
    </lineage>
</organism>